<accession>A0ABT3AP80</accession>
<dbReference type="PROSITE" id="PS50977">
    <property type="entry name" value="HTH_TETR_2"/>
    <property type="match status" value="1"/>
</dbReference>
<evidence type="ECO:0000313" key="7">
    <source>
        <dbReference type="Proteomes" id="UP001320899"/>
    </source>
</evidence>
<keyword evidence="7" id="KW-1185">Reference proteome</keyword>
<evidence type="ECO:0000259" key="5">
    <source>
        <dbReference type="PROSITE" id="PS50977"/>
    </source>
</evidence>
<proteinExistence type="predicted"/>
<dbReference type="Proteomes" id="UP001320899">
    <property type="component" value="Unassembled WGS sequence"/>
</dbReference>
<dbReference type="Gene3D" id="1.10.10.60">
    <property type="entry name" value="Homeodomain-like"/>
    <property type="match status" value="1"/>
</dbReference>
<name>A0ABT3AP80_9RHOB</name>
<sequence length="242" mass="26915">MFLVANQRAEQTSKPKRLQFDRIQISHYNQTIVCFYVYAMPTLATHKPQANNRREIVLEIAAGFFVRKGFNGTSIRDIAKEAGMLPGSLYYHFPSKEALLVAVFEEGVQRISAAAEAALAACQGNAWERLQAACEAHLVTLLEGSDFASVIVRVLPQDVPGAAEELISLRNDYEKTFIALVDALPLPAGTDRSLFRLMLIGALNHVPLWYRPGRETPSNLARQIVANLRFAQDNTKTEGKRT</sequence>
<evidence type="ECO:0000313" key="6">
    <source>
        <dbReference type="EMBL" id="MCV2890490.1"/>
    </source>
</evidence>
<dbReference type="Pfam" id="PF17932">
    <property type="entry name" value="TetR_C_24"/>
    <property type="match status" value="1"/>
</dbReference>
<dbReference type="SUPFAM" id="SSF46689">
    <property type="entry name" value="Homeodomain-like"/>
    <property type="match status" value="1"/>
</dbReference>
<dbReference type="SUPFAM" id="SSF48498">
    <property type="entry name" value="Tetracyclin repressor-like, C-terminal domain"/>
    <property type="match status" value="1"/>
</dbReference>
<keyword evidence="1" id="KW-0805">Transcription regulation</keyword>
<feature type="DNA-binding region" description="H-T-H motif" evidence="4">
    <location>
        <begin position="74"/>
        <end position="93"/>
    </location>
</feature>
<evidence type="ECO:0000256" key="2">
    <source>
        <dbReference type="ARBA" id="ARBA00023125"/>
    </source>
</evidence>
<dbReference type="Pfam" id="PF00440">
    <property type="entry name" value="TetR_N"/>
    <property type="match status" value="1"/>
</dbReference>
<keyword evidence="2 4" id="KW-0238">DNA-binding</keyword>
<dbReference type="EMBL" id="JAOWLB010000018">
    <property type="protein sequence ID" value="MCV2890490.1"/>
    <property type="molecule type" value="Genomic_DNA"/>
</dbReference>
<evidence type="ECO:0000256" key="3">
    <source>
        <dbReference type="ARBA" id="ARBA00023163"/>
    </source>
</evidence>
<keyword evidence="3" id="KW-0804">Transcription</keyword>
<reference evidence="6 7" key="1">
    <citation type="submission" date="2022-10" db="EMBL/GenBank/DDBJ databases">
        <title>Ruegeria sp. nov., isolated from ocean surface sediments.</title>
        <authorList>
            <person name="He W."/>
            <person name="Xue H.-P."/>
            <person name="Zhang D.-F."/>
        </authorList>
    </citation>
    <scope>NUCLEOTIDE SEQUENCE [LARGE SCALE GENOMIC DNA]</scope>
    <source>
        <strain evidence="6 7">XHP0148</strain>
    </source>
</reference>
<evidence type="ECO:0000256" key="1">
    <source>
        <dbReference type="ARBA" id="ARBA00023015"/>
    </source>
</evidence>
<comment type="caution">
    <text evidence="6">The sequence shown here is derived from an EMBL/GenBank/DDBJ whole genome shotgun (WGS) entry which is preliminary data.</text>
</comment>
<gene>
    <name evidence="6" type="ORF">OE747_19300</name>
</gene>
<dbReference type="PANTHER" id="PTHR30055:SF234">
    <property type="entry name" value="HTH-TYPE TRANSCRIPTIONAL REGULATOR BETI"/>
    <property type="match status" value="1"/>
</dbReference>
<dbReference type="Gene3D" id="1.10.357.10">
    <property type="entry name" value="Tetracycline Repressor, domain 2"/>
    <property type="match status" value="1"/>
</dbReference>
<dbReference type="InterPro" id="IPR001647">
    <property type="entry name" value="HTH_TetR"/>
</dbReference>
<feature type="domain" description="HTH tetR-type" evidence="5">
    <location>
        <begin position="51"/>
        <end position="111"/>
    </location>
</feature>
<dbReference type="InterPro" id="IPR036271">
    <property type="entry name" value="Tet_transcr_reg_TetR-rel_C_sf"/>
</dbReference>
<dbReference type="RefSeq" id="WP_263830145.1">
    <property type="nucleotide sequence ID" value="NZ_JAOWLB010000018.1"/>
</dbReference>
<dbReference type="PRINTS" id="PR00455">
    <property type="entry name" value="HTHTETR"/>
</dbReference>
<organism evidence="6 7">
    <name type="scientific">Ruegeria aquimaris</name>
    <dbReference type="NCBI Taxonomy" id="2984333"/>
    <lineage>
        <taxon>Bacteria</taxon>
        <taxon>Pseudomonadati</taxon>
        <taxon>Pseudomonadota</taxon>
        <taxon>Alphaproteobacteria</taxon>
        <taxon>Rhodobacterales</taxon>
        <taxon>Roseobacteraceae</taxon>
        <taxon>Ruegeria</taxon>
    </lineage>
</organism>
<protein>
    <submittedName>
        <fullName evidence="6">TetR/AcrR family transcriptional regulator</fullName>
    </submittedName>
</protein>
<dbReference type="PANTHER" id="PTHR30055">
    <property type="entry name" value="HTH-TYPE TRANSCRIPTIONAL REGULATOR RUTR"/>
    <property type="match status" value="1"/>
</dbReference>
<dbReference type="InterPro" id="IPR041490">
    <property type="entry name" value="KstR2_TetR_C"/>
</dbReference>
<evidence type="ECO:0000256" key="4">
    <source>
        <dbReference type="PROSITE-ProRule" id="PRU00335"/>
    </source>
</evidence>
<dbReference type="InterPro" id="IPR050109">
    <property type="entry name" value="HTH-type_TetR-like_transc_reg"/>
</dbReference>
<dbReference type="InterPro" id="IPR009057">
    <property type="entry name" value="Homeodomain-like_sf"/>
</dbReference>